<name>A0A1H4NU62_9BRAD</name>
<dbReference type="AlphaFoldDB" id="A0A1H4NU62"/>
<dbReference type="OrthoDB" id="7592047at2"/>
<protein>
    <submittedName>
        <fullName evidence="1">Phage portal protein, HK97 family</fullName>
    </submittedName>
</protein>
<dbReference type="InterPro" id="IPR006944">
    <property type="entry name" value="Phage/GTA_portal"/>
</dbReference>
<dbReference type="Proteomes" id="UP000198992">
    <property type="component" value="Unassembled WGS sequence"/>
</dbReference>
<evidence type="ECO:0000313" key="1">
    <source>
        <dbReference type="EMBL" id="SEB98736.1"/>
    </source>
</evidence>
<dbReference type="RefSeq" id="WP_092114323.1">
    <property type="nucleotide sequence ID" value="NZ_FNTH01000001.1"/>
</dbReference>
<reference evidence="1 2" key="1">
    <citation type="submission" date="2016-10" db="EMBL/GenBank/DDBJ databases">
        <authorList>
            <person name="de Groot N.N."/>
        </authorList>
    </citation>
    <scope>NUCLEOTIDE SEQUENCE [LARGE SCALE GENOMIC DNA]</scope>
    <source>
        <strain evidence="1 2">MT12</strain>
    </source>
</reference>
<accession>A0A1H4NU62</accession>
<proteinExistence type="predicted"/>
<organism evidence="1 2">
    <name type="scientific">Bradyrhizobium erythrophlei</name>
    <dbReference type="NCBI Taxonomy" id="1437360"/>
    <lineage>
        <taxon>Bacteria</taxon>
        <taxon>Pseudomonadati</taxon>
        <taxon>Pseudomonadota</taxon>
        <taxon>Alphaproteobacteria</taxon>
        <taxon>Hyphomicrobiales</taxon>
        <taxon>Nitrobacteraceae</taxon>
        <taxon>Bradyrhizobium</taxon>
    </lineage>
</organism>
<dbReference type="EMBL" id="FNTH01000001">
    <property type="protein sequence ID" value="SEB98736.1"/>
    <property type="molecule type" value="Genomic_DNA"/>
</dbReference>
<dbReference type="Pfam" id="PF04860">
    <property type="entry name" value="Phage_portal"/>
    <property type="match status" value="1"/>
</dbReference>
<sequence>MGIFDIFRSRGGVPVEQRREPRVMASAEVSSIADLDDPRIQEYLRGRGFGSEAGAPVNPHSALKVATAFRCAAIINGAIATLPMDIKRRTGNTRVDANDAIIWDVLKTKPNPWQTPSEFKRLMQMMVLMRGNGYALIVRGAFGKIKWLIPLVGAMQVKQNTDFTLTYTYTRPDGAQITIAQEDILHLRGMSLDGINGLSVLGFARETIGISIQSEKHLAKVFKNGTSVGTVLSTAGEVDDRERLKADLEEYRGAENAHKTLILEGGLKWEKVDLSNLDLQFIQNREITATEICMFFGVPPFMVGLTTKQTSWGSGVEQMGIGFVAYTLQDWFTMWQDAIKRDLQPPDDPTLYVRINPSGLLRADIKTRVLSYAVGRQWGWWSADDVREMEDENPLPDGIGQTYLQAVNMQDASKATADLAAHDPNAPTSK</sequence>
<dbReference type="NCBIfam" id="TIGR01537">
    <property type="entry name" value="portal_HK97"/>
    <property type="match status" value="1"/>
</dbReference>
<dbReference type="InterPro" id="IPR006427">
    <property type="entry name" value="Portal_HK97"/>
</dbReference>
<evidence type="ECO:0000313" key="2">
    <source>
        <dbReference type="Proteomes" id="UP000198992"/>
    </source>
</evidence>
<gene>
    <name evidence="1" type="ORF">SAMN05444164_0731</name>
</gene>